<name>A0A841JN52_9BACT</name>
<keyword evidence="3" id="KW-1185">Reference proteome</keyword>
<dbReference type="SUPFAM" id="SSF53448">
    <property type="entry name" value="Nucleotide-diphospho-sugar transferases"/>
    <property type="match status" value="1"/>
</dbReference>
<dbReference type="EMBL" id="JACHEK010000001">
    <property type="protein sequence ID" value="MBB6142786.1"/>
    <property type="molecule type" value="Genomic_DNA"/>
</dbReference>
<proteinExistence type="predicted"/>
<dbReference type="RefSeq" id="WP_050057970.1">
    <property type="nucleotide sequence ID" value="NZ_JACHEK010000001.1"/>
</dbReference>
<dbReference type="PANTHER" id="PTHR43179">
    <property type="entry name" value="RHAMNOSYLTRANSFERASE WBBL"/>
    <property type="match status" value="1"/>
</dbReference>
<comment type="caution">
    <text evidence="2">The sequence shown here is derived from an EMBL/GenBank/DDBJ whole genome shotgun (WGS) entry which is preliminary data.</text>
</comment>
<dbReference type="AlphaFoldDB" id="A0A841JN52"/>
<organism evidence="2 3">
    <name type="scientific">Silvibacterium bohemicum</name>
    <dbReference type="NCBI Taxonomy" id="1577686"/>
    <lineage>
        <taxon>Bacteria</taxon>
        <taxon>Pseudomonadati</taxon>
        <taxon>Acidobacteriota</taxon>
        <taxon>Terriglobia</taxon>
        <taxon>Terriglobales</taxon>
        <taxon>Acidobacteriaceae</taxon>
        <taxon>Silvibacterium</taxon>
    </lineage>
</organism>
<reference evidence="2 3" key="1">
    <citation type="submission" date="2020-08" db="EMBL/GenBank/DDBJ databases">
        <title>Genomic Encyclopedia of Type Strains, Phase IV (KMG-IV): sequencing the most valuable type-strain genomes for metagenomic binning, comparative biology and taxonomic classification.</title>
        <authorList>
            <person name="Goeker M."/>
        </authorList>
    </citation>
    <scope>NUCLEOTIDE SEQUENCE [LARGE SCALE GENOMIC DNA]</scope>
    <source>
        <strain evidence="2 3">DSM 103733</strain>
    </source>
</reference>
<evidence type="ECO:0000313" key="2">
    <source>
        <dbReference type="EMBL" id="MBB6142786.1"/>
    </source>
</evidence>
<dbReference type="Proteomes" id="UP000538666">
    <property type="component" value="Unassembled WGS sequence"/>
</dbReference>
<dbReference type="OrthoDB" id="9813495at2"/>
<evidence type="ECO:0000313" key="3">
    <source>
        <dbReference type="Proteomes" id="UP000538666"/>
    </source>
</evidence>
<dbReference type="PANTHER" id="PTHR43179:SF7">
    <property type="entry name" value="RHAMNOSYLTRANSFERASE WBBL"/>
    <property type="match status" value="1"/>
</dbReference>
<dbReference type="InterPro" id="IPR001173">
    <property type="entry name" value="Glyco_trans_2-like"/>
</dbReference>
<gene>
    <name evidence="2" type="ORF">HNQ77_000724</name>
</gene>
<protein>
    <recommendedName>
        <fullName evidence="1">Glycosyltransferase 2-like domain-containing protein</fullName>
    </recommendedName>
</protein>
<dbReference type="InterPro" id="IPR029044">
    <property type="entry name" value="Nucleotide-diphossugar_trans"/>
</dbReference>
<feature type="domain" description="Glycosyltransferase 2-like" evidence="1">
    <location>
        <begin position="14"/>
        <end position="129"/>
    </location>
</feature>
<sequence length="334" mass="37832">MVDALSESLQPDVSILIVSFNTRVVLRECLESIERESAGLNVEISILDNNSVDGSPEMVERDFPHVRLVRSHVNLGFGAANNAALEGSRGRYIVLLNSDAFLCPDSLRLAVRHMDENPRAGLAGGKLVGRDFSWQPSARMFPGLLSDLSVMTGLAARYPKSRVFGYFDCTWADQSVPSEVDWVPGAFSIIRSDVLDKVGFFDPAFFLYSEEVDLCRRIKAAGYQVWYWPDINVIHIGGESSRQVKTLEMSSTGAQLVLWRMRSTLLYYRKHHGAKVWLTKAMEQTLYRLTALRNSFSKDPRRKARAREYRNLAVLMQRAWQETRGGRVSPPRPW</sequence>
<accession>A0A841JN52</accession>
<dbReference type="Gene3D" id="3.90.550.10">
    <property type="entry name" value="Spore Coat Polysaccharide Biosynthesis Protein SpsA, Chain A"/>
    <property type="match status" value="1"/>
</dbReference>
<dbReference type="CDD" id="cd04186">
    <property type="entry name" value="GT_2_like_c"/>
    <property type="match status" value="1"/>
</dbReference>
<dbReference type="Pfam" id="PF00535">
    <property type="entry name" value="Glycos_transf_2"/>
    <property type="match status" value="1"/>
</dbReference>
<evidence type="ECO:0000259" key="1">
    <source>
        <dbReference type="Pfam" id="PF00535"/>
    </source>
</evidence>